<reference evidence="3" key="2">
    <citation type="journal article" date="2023" name="Commun. Biol.">
        <title>Intrasexual cuticular hydrocarbon dimorphism in a wasp sheds light on hydrocarbon biosynthesis genes in Hymenoptera.</title>
        <authorList>
            <person name="Moris V.C."/>
            <person name="Podsiadlowski L."/>
            <person name="Martin S."/>
            <person name="Oeyen J.P."/>
            <person name="Donath A."/>
            <person name="Petersen M."/>
            <person name="Wilbrandt J."/>
            <person name="Misof B."/>
            <person name="Liedtke D."/>
            <person name="Thamm M."/>
            <person name="Scheiner R."/>
            <person name="Schmitt T."/>
            <person name="Niehuis O."/>
        </authorList>
    </citation>
    <scope>NUCLEOTIDE SEQUENCE</scope>
    <source>
        <tissue evidence="3">Thorax + abdomen</tissue>
    </source>
</reference>
<gene>
    <name evidence="3" type="ORF">KPH14_010112</name>
</gene>
<dbReference type="PANTHER" id="PTHR11328:SF28">
    <property type="entry name" value="MAJOR FACILITATOR SUPERFAMILY DOMAIN-CONTAINING PROTEIN 12"/>
    <property type="match status" value="1"/>
</dbReference>
<feature type="transmembrane region" description="Helical" evidence="2">
    <location>
        <begin position="431"/>
        <end position="449"/>
    </location>
</feature>
<dbReference type="GO" id="GO:0015293">
    <property type="term" value="F:symporter activity"/>
    <property type="evidence" value="ECO:0007669"/>
    <property type="project" value="InterPro"/>
</dbReference>
<dbReference type="PANTHER" id="PTHR11328">
    <property type="entry name" value="MAJOR FACILITATOR SUPERFAMILY DOMAIN-CONTAINING PROTEIN"/>
    <property type="match status" value="1"/>
</dbReference>
<dbReference type="EMBL" id="JAIFRP010000021">
    <property type="protein sequence ID" value="KAK2585449.1"/>
    <property type="molecule type" value="Genomic_DNA"/>
</dbReference>
<keyword evidence="2" id="KW-0472">Membrane</keyword>
<dbReference type="InterPro" id="IPR036259">
    <property type="entry name" value="MFS_trans_sf"/>
</dbReference>
<keyword evidence="2" id="KW-0812">Transmembrane</keyword>
<dbReference type="FunFam" id="1.20.1250.20:FF:000431">
    <property type="entry name" value="Predicted protein"/>
    <property type="match status" value="1"/>
</dbReference>
<feature type="transmembrane region" description="Helical" evidence="2">
    <location>
        <begin position="70"/>
        <end position="89"/>
    </location>
</feature>
<dbReference type="Pfam" id="PF13347">
    <property type="entry name" value="MFS_2"/>
    <property type="match status" value="1"/>
</dbReference>
<keyword evidence="4" id="KW-1185">Reference proteome</keyword>
<dbReference type="CDD" id="cd17491">
    <property type="entry name" value="MFS_MFSD12"/>
    <property type="match status" value="1"/>
</dbReference>
<keyword evidence="2" id="KW-1133">Transmembrane helix</keyword>
<feature type="transmembrane region" description="Helical" evidence="2">
    <location>
        <begin position="461"/>
        <end position="482"/>
    </location>
</feature>
<comment type="similarity">
    <text evidence="1">Belongs to the major facilitator superfamily.</text>
</comment>
<comment type="caution">
    <text evidence="3">The sequence shown here is derived from an EMBL/GenBank/DDBJ whole genome shotgun (WGS) entry which is preliminary data.</text>
</comment>
<organism evidence="3 4">
    <name type="scientific">Odynerus spinipes</name>
    <dbReference type="NCBI Taxonomy" id="1348599"/>
    <lineage>
        <taxon>Eukaryota</taxon>
        <taxon>Metazoa</taxon>
        <taxon>Ecdysozoa</taxon>
        <taxon>Arthropoda</taxon>
        <taxon>Hexapoda</taxon>
        <taxon>Insecta</taxon>
        <taxon>Pterygota</taxon>
        <taxon>Neoptera</taxon>
        <taxon>Endopterygota</taxon>
        <taxon>Hymenoptera</taxon>
        <taxon>Apocrita</taxon>
        <taxon>Aculeata</taxon>
        <taxon>Vespoidea</taxon>
        <taxon>Vespidae</taxon>
        <taxon>Eumeninae</taxon>
        <taxon>Odynerus</taxon>
    </lineage>
</organism>
<dbReference type="Proteomes" id="UP001258017">
    <property type="component" value="Unassembled WGS sequence"/>
</dbReference>
<evidence type="ECO:0000313" key="3">
    <source>
        <dbReference type="EMBL" id="KAK2585449.1"/>
    </source>
</evidence>
<proteinExistence type="inferred from homology"/>
<dbReference type="SUPFAM" id="SSF103473">
    <property type="entry name" value="MFS general substrate transporter"/>
    <property type="match status" value="1"/>
</dbReference>
<feature type="transmembrane region" description="Helical" evidence="2">
    <location>
        <begin position="162"/>
        <end position="183"/>
    </location>
</feature>
<feature type="transmembrane region" description="Helical" evidence="2">
    <location>
        <begin position="12"/>
        <end position="32"/>
    </location>
</feature>
<evidence type="ECO:0000256" key="1">
    <source>
        <dbReference type="ARBA" id="ARBA00008335"/>
    </source>
</evidence>
<sequence>MKVCGPKYALCGLVLSVWGIFQLLLMGIFFYVKSVALIEDLPLEGKTFHKLDDFYTEVNRGYTQNAYNCWIAACIYVLTFLFSGYQFYLNSRTRSKRDTQDLHLIMQNNQDASINDYTEIVQRLPITLKLAYGVGHVLNDICASMWFTYLLVYFHFVLGFDAALSGVVLLIGQIADAVATPFVGIHSDKNDDFWLCKYGRRKTWHLLGTVCVIFTFPFIFSQCINCEDAHQWAQLIYYAAFVIIFQFGWAAVQISHLSLIPELTPTEHERTELIAIRYSFTVSSNILVYCTTWAVLHMTNNDSPDAQIGPNDVYKFQKIVFCGVGIGIFTSLLFHIFVKEKNINNSDGSLRRNTRPISILLKNIQLYQVACIYMPTRLFVNLSQIYIPLYLHESLNMPATLLAIIPLTMFLSSFLTSLIIERLNTKLGRKVSYCIGVLFGICACIWIRYGRGYTFEHYQIYPMSILLGSAGSIILVTSLGITADLIGQNTESGAFVYGFMSFTDKLGNGLVVMLIQYLRKFIASTDYYRDVLSYVCGCSAICGLLMILYLKPFSSPIAYSIMNADETTENIGSSSSIVISTTSDKIDILSSGQEHVT</sequence>
<evidence type="ECO:0000313" key="4">
    <source>
        <dbReference type="Proteomes" id="UP001258017"/>
    </source>
</evidence>
<dbReference type="GO" id="GO:0008643">
    <property type="term" value="P:carbohydrate transport"/>
    <property type="evidence" value="ECO:0007669"/>
    <property type="project" value="InterPro"/>
</dbReference>
<dbReference type="GO" id="GO:0005886">
    <property type="term" value="C:plasma membrane"/>
    <property type="evidence" value="ECO:0007669"/>
    <property type="project" value="TreeGrafter"/>
</dbReference>
<dbReference type="Gene3D" id="1.20.1250.20">
    <property type="entry name" value="MFS general substrate transporter like domains"/>
    <property type="match status" value="2"/>
</dbReference>
<protein>
    <recommendedName>
        <fullName evidence="5">Major facilitator superfamily domain-containing protein 12-like</fullName>
    </recommendedName>
</protein>
<feature type="transmembrane region" description="Helical" evidence="2">
    <location>
        <begin position="531"/>
        <end position="550"/>
    </location>
</feature>
<accession>A0AAD9RTA8</accession>
<feature type="transmembrane region" description="Helical" evidence="2">
    <location>
        <begin position="204"/>
        <end position="220"/>
    </location>
</feature>
<feature type="transmembrane region" description="Helical" evidence="2">
    <location>
        <begin position="359"/>
        <end position="380"/>
    </location>
</feature>
<dbReference type="AlphaFoldDB" id="A0AAD9RTA8"/>
<feature type="transmembrane region" description="Helical" evidence="2">
    <location>
        <begin position="232"/>
        <end position="252"/>
    </location>
</feature>
<evidence type="ECO:0008006" key="5">
    <source>
        <dbReference type="Google" id="ProtNLM"/>
    </source>
</evidence>
<evidence type="ECO:0000256" key="2">
    <source>
        <dbReference type="SAM" id="Phobius"/>
    </source>
</evidence>
<feature type="transmembrane region" description="Helical" evidence="2">
    <location>
        <begin position="400"/>
        <end position="419"/>
    </location>
</feature>
<feature type="transmembrane region" description="Helical" evidence="2">
    <location>
        <begin position="316"/>
        <end position="338"/>
    </location>
</feature>
<feature type="transmembrane region" description="Helical" evidence="2">
    <location>
        <begin position="494"/>
        <end position="519"/>
    </location>
</feature>
<name>A0AAD9RTA8_9HYME</name>
<feature type="transmembrane region" description="Helical" evidence="2">
    <location>
        <begin position="273"/>
        <end position="296"/>
    </location>
</feature>
<dbReference type="InterPro" id="IPR039672">
    <property type="entry name" value="MFS_2"/>
</dbReference>
<reference evidence="3" key="1">
    <citation type="submission" date="2021-08" db="EMBL/GenBank/DDBJ databases">
        <authorList>
            <person name="Misof B."/>
            <person name="Oliver O."/>
            <person name="Podsiadlowski L."/>
            <person name="Donath A."/>
            <person name="Peters R."/>
            <person name="Mayer C."/>
            <person name="Rust J."/>
            <person name="Gunkel S."/>
            <person name="Lesny P."/>
            <person name="Martin S."/>
            <person name="Oeyen J.P."/>
            <person name="Petersen M."/>
            <person name="Panagiotis P."/>
            <person name="Wilbrandt J."/>
            <person name="Tanja T."/>
        </authorList>
    </citation>
    <scope>NUCLEOTIDE SEQUENCE</scope>
    <source>
        <strain evidence="3">GBR_01_08_01A</strain>
        <tissue evidence="3">Thorax + abdomen</tissue>
    </source>
</reference>
<feature type="transmembrane region" description="Helical" evidence="2">
    <location>
        <begin position="130"/>
        <end position="156"/>
    </location>
</feature>